<evidence type="ECO:0000256" key="3">
    <source>
        <dbReference type="ARBA" id="ARBA00023237"/>
    </source>
</evidence>
<organism evidence="8 9">
    <name type="scientific">Oceanihabitans sediminis</name>
    <dbReference type="NCBI Taxonomy" id="1812012"/>
    <lineage>
        <taxon>Bacteria</taxon>
        <taxon>Pseudomonadati</taxon>
        <taxon>Bacteroidota</taxon>
        <taxon>Flavobacteriia</taxon>
        <taxon>Flavobacteriales</taxon>
        <taxon>Flavobacteriaceae</taxon>
        <taxon>Oceanihabitans</taxon>
    </lineage>
</organism>
<reference evidence="8 9" key="1">
    <citation type="submission" date="2018-07" db="EMBL/GenBank/DDBJ databases">
        <title>Oceanihabitans testaceum sp. nov., isolated from marine sediment.</title>
        <authorList>
            <person name="Li C.-M."/>
        </authorList>
    </citation>
    <scope>NUCLEOTIDE SEQUENCE [LARGE SCALE GENOMIC DNA]</scope>
    <source>
        <strain evidence="8 9">S9-10</strain>
    </source>
</reference>
<dbReference type="PROSITE" id="PS51123">
    <property type="entry name" value="OMPA_2"/>
    <property type="match status" value="1"/>
</dbReference>
<evidence type="ECO:0000313" key="8">
    <source>
        <dbReference type="EMBL" id="RCU58633.1"/>
    </source>
</evidence>
<comment type="subcellular location">
    <subcellularLocation>
        <location evidence="1">Cell outer membrane</location>
    </subcellularLocation>
</comment>
<dbReference type="PANTHER" id="PTHR30329:SF21">
    <property type="entry name" value="LIPOPROTEIN YIAD-RELATED"/>
    <property type="match status" value="1"/>
</dbReference>
<feature type="chain" id="PRO_5016653215" evidence="6">
    <location>
        <begin position="20"/>
        <end position="396"/>
    </location>
</feature>
<dbReference type="GO" id="GO:0009279">
    <property type="term" value="C:cell outer membrane"/>
    <property type="evidence" value="ECO:0007669"/>
    <property type="project" value="UniProtKB-SubCell"/>
</dbReference>
<evidence type="ECO:0000256" key="5">
    <source>
        <dbReference type="SAM" id="Coils"/>
    </source>
</evidence>
<dbReference type="CDD" id="cd07185">
    <property type="entry name" value="OmpA_C-like"/>
    <property type="match status" value="1"/>
</dbReference>
<dbReference type="RefSeq" id="WP_113966191.1">
    <property type="nucleotide sequence ID" value="NZ_JAWWDI010000150.1"/>
</dbReference>
<dbReference type="PRINTS" id="PR01021">
    <property type="entry name" value="OMPADOMAIN"/>
</dbReference>
<dbReference type="InterPro" id="IPR050330">
    <property type="entry name" value="Bact_OuterMem_StrucFunc"/>
</dbReference>
<comment type="caution">
    <text evidence="8">The sequence shown here is derived from an EMBL/GenBank/DDBJ whole genome shotgun (WGS) entry which is preliminary data.</text>
</comment>
<dbReference type="SUPFAM" id="SSF103088">
    <property type="entry name" value="OmpA-like"/>
    <property type="match status" value="1"/>
</dbReference>
<evidence type="ECO:0000256" key="4">
    <source>
        <dbReference type="PROSITE-ProRule" id="PRU00473"/>
    </source>
</evidence>
<gene>
    <name evidence="8" type="ORF">DU428_04445</name>
</gene>
<name>A0A368P8A6_9FLAO</name>
<sequence length="396" mass="43198">MKRITLLSLSLLFTTAFFAQDDYNRWSIEAGANMNKGIKGFASSANDGTESVGGELTARYMVNNKFGVQAGGFFTELKGSYFETEYYGAQLEGVANLGNILGFREWTQRFNVLGHAGAGVHIINPMNGNGNGSEKTLALIAGVTPQLRLSDRIALFADASFHTNAYQDYTWDTTGTPSNEFLNAGMITVSAGIQVYLGKNKKHADWADTSVYLEDLVTLDNRIQVVEDELNDLKKGLEATNTIVKETETKVAALEEASKGVDASTKEYIDNQLAAGSTAGATARNLLNSGYVNVYFKFSKAEPETYSYDAINYLVRYMKENPSAQAELIGYSDEIGSTTFNKALSEKRAKKVYDIIVAAGVSADRLSYTGGGVDDSVDKSSKNARQLVRRVTFKLK</sequence>
<dbReference type="PANTHER" id="PTHR30329">
    <property type="entry name" value="STATOR ELEMENT OF FLAGELLAR MOTOR COMPLEX"/>
    <property type="match status" value="1"/>
</dbReference>
<dbReference type="InterPro" id="IPR006664">
    <property type="entry name" value="OMP_bac"/>
</dbReference>
<accession>A0A368P8A6</accession>
<keyword evidence="6" id="KW-0732">Signal</keyword>
<keyword evidence="5" id="KW-0175">Coiled coil</keyword>
<evidence type="ECO:0000256" key="6">
    <source>
        <dbReference type="SAM" id="SignalP"/>
    </source>
</evidence>
<evidence type="ECO:0000259" key="7">
    <source>
        <dbReference type="PROSITE" id="PS51123"/>
    </source>
</evidence>
<dbReference type="InterPro" id="IPR006665">
    <property type="entry name" value="OmpA-like"/>
</dbReference>
<keyword evidence="3" id="KW-0998">Cell outer membrane</keyword>
<dbReference type="Proteomes" id="UP000252249">
    <property type="component" value="Unassembled WGS sequence"/>
</dbReference>
<dbReference type="OrthoDB" id="1522982at2"/>
<dbReference type="Gene3D" id="3.30.1330.60">
    <property type="entry name" value="OmpA-like domain"/>
    <property type="match status" value="1"/>
</dbReference>
<evidence type="ECO:0000256" key="2">
    <source>
        <dbReference type="ARBA" id="ARBA00023136"/>
    </source>
</evidence>
<keyword evidence="2 4" id="KW-0472">Membrane</keyword>
<dbReference type="Pfam" id="PF00691">
    <property type="entry name" value="OmpA"/>
    <property type="match status" value="1"/>
</dbReference>
<protein>
    <submittedName>
        <fullName evidence="8">OmpA family protein</fullName>
    </submittedName>
</protein>
<feature type="coiled-coil region" evidence="5">
    <location>
        <begin position="216"/>
        <end position="257"/>
    </location>
</feature>
<evidence type="ECO:0000313" key="9">
    <source>
        <dbReference type="Proteomes" id="UP000252249"/>
    </source>
</evidence>
<feature type="signal peptide" evidence="6">
    <location>
        <begin position="1"/>
        <end position="19"/>
    </location>
</feature>
<evidence type="ECO:0000256" key="1">
    <source>
        <dbReference type="ARBA" id="ARBA00004442"/>
    </source>
</evidence>
<dbReference type="EMBL" id="QPIG01000001">
    <property type="protein sequence ID" value="RCU58633.1"/>
    <property type="molecule type" value="Genomic_DNA"/>
</dbReference>
<dbReference type="InterPro" id="IPR036737">
    <property type="entry name" value="OmpA-like_sf"/>
</dbReference>
<proteinExistence type="predicted"/>
<keyword evidence="9" id="KW-1185">Reference proteome</keyword>
<feature type="domain" description="OmpA-like" evidence="7">
    <location>
        <begin position="283"/>
        <end position="396"/>
    </location>
</feature>
<dbReference type="AlphaFoldDB" id="A0A368P8A6"/>